<name>A0AAW1TNH6_9CUCU</name>
<protein>
    <submittedName>
        <fullName evidence="1">Uncharacterized protein</fullName>
    </submittedName>
</protein>
<organism evidence="1 2">
    <name type="scientific">Henosepilachna vigintioctopunctata</name>
    <dbReference type="NCBI Taxonomy" id="420089"/>
    <lineage>
        <taxon>Eukaryota</taxon>
        <taxon>Metazoa</taxon>
        <taxon>Ecdysozoa</taxon>
        <taxon>Arthropoda</taxon>
        <taxon>Hexapoda</taxon>
        <taxon>Insecta</taxon>
        <taxon>Pterygota</taxon>
        <taxon>Neoptera</taxon>
        <taxon>Endopterygota</taxon>
        <taxon>Coleoptera</taxon>
        <taxon>Polyphaga</taxon>
        <taxon>Cucujiformia</taxon>
        <taxon>Coccinelloidea</taxon>
        <taxon>Coccinellidae</taxon>
        <taxon>Epilachninae</taxon>
        <taxon>Epilachnini</taxon>
        <taxon>Henosepilachna</taxon>
    </lineage>
</organism>
<comment type="caution">
    <text evidence="1">The sequence shown here is derived from an EMBL/GenBank/DDBJ whole genome shotgun (WGS) entry which is preliminary data.</text>
</comment>
<sequence>MMYSAAFDLHDYCLKTKMYNLYQTVFEDVYKKSLFENKKLITENLLEVIPVVEKRKKNLYKNVGDFRERVDIYLKSNNSALRSIKFEDEVFKDVKFQGEFLKDALKQNGYKPHNTHSSIEITLAIRDWNKRHPDHFILSYKVIENVEKSFVDVHCLYHARNGLISMKYPVCRESALTELANVYFNRMDNVENITMTKRFWKYTPDISISEEHIDHVVEYSNLKTGFHLMKYLRKYNLRCYKKYSVIIREN</sequence>
<evidence type="ECO:0000313" key="2">
    <source>
        <dbReference type="Proteomes" id="UP001431783"/>
    </source>
</evidence>
<gene>
    <name evidence="1" type="ORF">WA026_003052</name>
</gene>
<reference evidence="1 2" key="1">
    <citation type="submission" date="2023-03" db="EMBL/GenBank/DDBJ databases">
        <title>Genome insight into feeding habits of ladybird beetles.</title>
        <authorList>
            <person name="Li H.-S."/>
            <person name="Huang Y.-H."/>
            <person name="Pang H."/>
        </authorList>
    </citation>
    <scope>NUCLEOTIDE SEQUENCE [LARGE SCALE GENOMIC DNA]</scope>
    <source>
        <strain evidence="1">SYSU_2023b</strain>
        <tissue evidence="1">Whole body</tissue>
    </source>
</reference>
<accession>A0AAW1TNH6</accession>
<evidence type="ECO:0000313" key="1">
    <source>
        <dbReference type="EMBL" id="KAK9869300.1"/>
    </source>
</evidence>
<proteinExistence type="predicted"/>
<dbReference type="AlphaFoldDB" id="A0AAW1TNH6"/>
<dbReference type="Proteomes" id="UP001431783">
    <property type="component" value="Unassembled WGS sequence"/>
</dbReference>
<dbReference type="EMBL" id="JARQZJ010000001">
    <property type="protein sequence ID" value="KAK9869300.1"/>
    <property type="molecule type" value="Genomic_DNA"/>
</dbReference>
<keyword evidence="2" id="KW-1185">Reference proteome</keyword>